<reference evidence="2" key="1">
    <citation type="submission" date="2016-10" db="EMBL/GenBank/DDBJ databases">
        <authorList>
            <person name="Varghese N."/>
            <person name="Submissions S."/>
        </authorList>
    </citation>
    <scope>NUCLEOTIDE SEQUENCE [LARGE SCALE GENOMIC DNA]</scope>
    <source>
        <strain evidence="2">DSM 24729</strain>
    </source>
</reference>
<evidence type="ECO:0000313" key="1">
    <source>
        <dbReference type="EMBL" id="SDF58024.1"/>
    </source>
</evidence>
<dbReference type="Gene3D" id="3.10.450.620">
    <property type="entry name" value="JHP933, nucleotidyltransferase-like core domain"/>
    <property type="match status" value="1"/>
</dbReference>
<dbReference type="Pfam" id="PF08843">
    <property type="entry name" value="AbiEii"/>
    <property type="match status" value="1"/>
</dbReference>
<proteinExistence type="predicted"/>
<keyword evidence="1" id="KW-0808">Transferase</keyword>
<dbReference type="AlphaFoldDB" id="A0A1G7M8V2"/>
<dbReference type="RefSeq" id="WP_074539629.1">
    <property type="nucleotide sequence ID" value="NZ_FNBD01000035.1"/>
</dbReference>
<organism evidence="1 2">
    <name type="scientific">Cellulophaga baltica</name>
    <dbReference type="NCBI Taxonomy" id="76594"/>
    <lineage>
        <taxon>Bacteria</taxon>
        <taxon>Pseudomonadati</taxon>
        <taxon>Bacteroidota</taxon>
        <taxon>Flavobacteriia</taxon>
        <taxon>Flavobacteriales</taxon>
        <taxon>Flavobacteriaceae</taxon>
        <taxon>Cellulophaga</taxon>
    </lineage>
</organism>
<accession>A0A1G7M8V2</accession>
<keyword evidence="2" id="KW-1185">Reference proteome</keyword>
<gene>
    <name evidence="1" type="ORF">SAMN04487992_1355</name>
</gene>
<protein>
    <submittedName>
        <fullName evidence="1">Nucleotidyl transferase AbiEii toxin, Type IV TA system</fullName>
    </submittedName>
</protein>
<dbReference type="Proteomes" id="UP000182114">
    <property type="component" value="Unassembled WGS sequence"/>
</dbReference>
<sequence>MEEWFKLSEEDRKIVINQASSKTGLLPVAVEKDLWVMIALNAIFSTELAKHLVFKGGTSLSKAWGIIERFSEDIDLAIDRSFFGFNGNLNPSQVKSLRKASCKYIDEKFPKLLEKALLNNGVKEFELNVTEFEESDTDPLAIELKYNSLVEKQEYLQPRILIEISSRSLIEPFENKELSSIISTIYPEQKFIDKSIIVPTVTPTRTLLEKMFLLHEEFQKPKDKKIRSERMTRHLYDISRLIDTEYLERAIGNKELYDTIVNHRSRLTKISWVDYSTHNYKTLNFIPPKEVIEEYEKDYSAMKESMFYGETESFANLIKKLKKLNARINELN</sequence>
<name>A0A1G7M8V2_9FLAO</name>
<dbReference type="EMBL" id="FNBD01000035">
    <property type="protein sequence ID" value="SDF58024.1"/>
    <property type="molecule type" value="Genomic_DNA"/>
</dbReference>
<evidence type="ECO:0000313" key="2">
    <source>
        <dbReference type="Proteomes" id="UP000182114"/>
    </source>
</evidence>
<dbReference type="InterPro" id="IPR014942">
    <property type="entry name" value="AbiEii"/>
</dbReference>
<dbReference type="GO" id="GO:0016740">
    <property type="term" value="F:transferase activity"/>
    <property type="evidence" value="ECO:0007669"/>
    <property type="project" value="UniProtKB-KW"/>
</dbReference>